<reference evidence="1" key="1">
    <citation type="journal article" date="2019" name="bioRxiv">
        <title>The Genome of the Zebra Mussel, Dreissena polymorpha: A Resource for Invasive Species Research.</title>
        <authorList>
            <person name="McCartney M.A."/>
            <person name="Auch B."/>
            <person name="Kono T."/>
            <person name="Mallez S."/>
            <person name="Zhang Y."/>
            <person name="Obille A."/>
            <person name="Becker A."/>
            <person name="Abrahante J.E."/>
            <person name="Garbe J."/>
            <person name="Badalamenti J.P."/>
            <person name="Herman A."/>
            <person name="Mangelson H."/>
            <person name="Liachko I."/>
            <person name="Sullivan S."/>
            <person name="Sone E.D."/>
            <person name="Koren S."/>
            <person name="Silverstein K.A.T."/>
            <person name="Beckman K.B."/>
            <person name="Gohl D.M."/>
        </authorList>
    </citation>
    <scope>NUCLEOTIDE SEQUENCE</scope>
    <source>
        <strain evidence="1">Duluth1</strain>
        <tissue evidence="1">Whole animal</tissue>
    </source>
</reference>
<keyword evidence="2" id="KW-1185">Reference proteome</keyword>
<protein>
    <submittedName>
        <fullName evidence="1">Uncharacterized protein</fullName>
    </submittedName>
</protein>
<organism evidence="1 2">
    <name type="scientific">Dreissena polymorpha</name>
    <name type="common">Zebra mussel</name>
    <name type="synonym">Mytilus polymorpha</name>
    <dbReference type="NCBI Taxonomy" id="45954"/>
    <lineage>
        <taxon>Eukaryota</taxon>
        <taxon>Metazoa</taxon>
        <taxon>Spiralia</taxon>
        <taxon>Lophotrochozoa</taxon>
        <taxon>Mollusca</taxon>
        <taxon>Bivalvia</taxon>
        <taxon>Autobranchia</taxon>
        <taxon>Heteroconchia</taxon>
        <taxon>Euheterodonta</taxon>
        <taxon>Imparidentia</taxon>
        <taxon>Neoheterodontei</taxon>
        <taxon>Myida</taxon>
        <taxon>Dreissenoidea</taxon>
        <taxon>Dreissenidae</taxon>
        <taxon>Dreissena</taxon>
    </lineage>
</organism>
<dbReference type="AlphaFoldDB" id="A0A9D4KPM7"/>
<name>A0A9D4KPM7_DREPO</name>
<sequence length="63" mass="7071">MAPLAVVIDQDMVVSSGTKNGHVNPCRHRNAQLTFKFGSDMTRPYGTMRIVTHNMHQDSDENI</sequence>
<evidence type="ECO:0000313" key="2">
    <source>
        <dbReference type="Proteomes" id="UP000828390"/>
    </source>
</evidence>
<gene>
    <name evidence="1" type="ORF">DPMN_117316</name>
</gene>
<dbReference type="Proteomes" id="UP000828390">
    <property type="component" value="Unassembled WGS sequence"/>
</dbReference>
<reference evidence="1" key="2">
    <citation type="submission" date="2020-11" db="EMBL/GenBank/DDBJ databases">
        <authorList>
            <person name="McCartney M.A."/>
            <person name="Auch B."/>
            <person name="Kono T."/>
            <person name="Mallez S."/>
            <person name="Becker A."/>
            <person name="Gohl D.M."/>
            <person name="Silverstein K.A.T."/>
            <person name="Koren S."/>
            <person name="Bechman K.B."/>
            <person name="Herman A."/>
            <person name="Abrahante J.E."/>
            <person name="Garbe J."/>
        </authorList>
    </citation>
    <scope>NUCLEOTIDE SEQUENCE</scope>
    <source>
        <strain evidence="1">Duluth1</strain>
        <tissue evidence="1">Whole animal</tissue>
    </source>
</reference>
<evidence type="ECO:0000313" key="1">
    <source>
        <dbReference type="EMBL" id="KAH3843785.1"/>
    </source>
</evidence>
<dbReference type="EMBL" id="JAIWYP010000004">
    <property type="protein sequence ID" value="KAH3843785.1"/>
    <property type="molecule type" value="Genomic_DNA"/>
</dbReference>
<comment type="caution">
    <text evidence="1">The sequence shown here is derived from an EMBL/GenBank/DDBJ whole genome shotgun (WGS) entry which is preliminary data.</text>
</comment>
<proteinExistence type="predicted"/>
<accession>A0A9D4KPM7</accession>